<feature type="domain" description="Reverse transcriptase" evidence="2">
    <location>
        <begin position="474"/>
        <end position="736"/>
    </location>
</feature>
<dbReference type="InterPro" id="IPR000477">
    <property type="entry name" value="RT_dom"/>
</dbReference>
<dbReference type="Gene3D" id="3.60.10.10">
    <property type="entry name" value="Endonuclease/exonuclease/phosphatase"/>
    <property type="match status" value="1"/>
</dbReference>
<sequence>MNLRLLHWNAAGLRGKGHHLRHILRTQDVDVALISETHLRSTDRLSAAGYFVYREENQAINGAPIRGLAVQIRRRIPHRAIQATNLTGILTLGVELELGGQPTDVLAIYAPPGHNFIPAELEATLSQRPTILAGDWNAKHISWHSHSNSPRGTRLLQYAETRGYTVCGPEDATHYPRIDTHRPDIIDLVVHNRPGLHLAQEVLMDEFQSDHQPVLCIVAGAPSPPARTCRVTDWNAFESIVGDTPAPGPPDMTPGAVDDMAESMTRQLQAALAEATTTRPPEVIRPDLAPHVQRLIQQKRALRRQWQRNRCPVLKTQLNRLAERVKAELATHARRTWEHSLGEATTEPTRLFQLCRRLYRTPEPKRPLYDSNGVITYNDTDRAEIFAEHLQRQFSPNTATSLARVAEVESAVEARLTSPIPPDEAQIFFSPSQVRKTIRRLPLKKAPGPDGITHQALRHLPMRWIVALARLFTGILRTLHFPKTWKEGKVILIPKPGKDSTRPESYRPITLLSTQSKLFERLLLQRIQIYLQPRPEQFGFRGEHSTTLQLTKVLFTAATALNKKNAAAAVMLDMEKAFDRVWHDGLVLKLAESPLPRRIVAVLRAFLTDRTFFVATGEAASRPRPITAGVPQGSVLSPILYATYTDDVPCPEGCTLALYADDTAYVATSLKIKHAAVKLQRALDLLPEWLEKWRLAANPNKTQAIAFGQSKLPPPLRFLDQDVPWKTPVTYLGVTIDRRLTMRHHVNRAVGRAKGATYALYPLLYGNIPLRNQARALQTVRAPTPNVRGTGVVLLHKGDPPPETARRTKHQFTTRSGGPRYVRNATIARDLRMESIDEFVARLTKGMFDRADASQHPHLKDIAPWHSRPPDKYRYPRELFSADTPTTGRDTRAATAATTAGRLAGPPRGHRGSHPAELDREPRSCPTPTT</sequence>
<evidence type="ECO:0000313" key="3">
    <source>
        <dbReference type="EMBL" id="CAF4874636.1"/>
    </source>
</evidence>
<dbReference type="InterPro" id="IPR052560">
    <property type="entry name" value="RdDP_mobile_element"/>
</dbReference>
<feature type="region of interest" description="Disordered" evidence="1">
    <location>
        <begin position="790"/>
        <end position="818"/>
    </location>
</feature>
<dbReference type="SUPFAM" id="SSF56672">
    <property type="entry name" value="DNA/RNA polymerases"/>
    <property type="match status" value="1"/>
</dbReference>
<dbReference type="CDD" id="cd01650">
    <property type="entry name" value="RT_nLTR_like"/>
    <property type="match status" value="1"/>
</dbReference>
<dbReference type="InterPro" id="IPR043502">
    <property type="entry name" value="DNA/RNA_pol_sf"/>
</dbReference>
<organism evidence="3 4">
    <name type="scientific">Pieris macdunnoughi</name>
    <dbReference type="NCBI Taxonomy" id="345717"/>
    <lineage>
        <taxon>Eukaryota</taxon>
        <taxon>Metazoa</taxon>
        <taxon>Ecdysozoa</taxon>
        <taxon>Arthropoda</taxon>
        <taxon>Hexapoda</taxon>
        <taxon>Insecta</taxon>
        <taxon>Pterygota</taxon>
        <taxon>Neoptera</taxon>
        <taxon>Endopterygota</taxon>
        <taxon>Lepidoptera</taxon>
        <taxon>Glossata</taxon>
        <taxon>Ditrysia</taxon>
        <taxon>Papilionoidea</taxon>
        <taxon>Pieridae</taxon>
        <taxon>Pierinae</taxon>
        <taxon>Pieris</taxon>
    </lineage>
</organism>
<gene>
    <name evidence="3" type="ORF">PMACD_LOCUS9063</name>
</gene>
<dbReference type="EMBL" id="CAJOBZ010000024">
    <property type="protein sequence ID" value="CAF4874636.1"/>
    <property type="molecule type" value="Genomic_DNA"/>
</dbReference>
<dbReference type="GO" id="GO:0071897">
    <property type="term" value="P:DNA biosynthetic process"/>
    <property type="evidence" value="ECO:0007669"/>
    <property type="project" value="UniProtKB-ARBA"/>
</dbReference>
<dbReference type="Proteomes" id="UP000663880">
    <property type="component" value="Unassembled WGS sequence"/>
</dbReference>
<feature type="region of interest" description="Disordered" evidence="1">
    <location>
        <begin position="881"/>
        <end position="930"/>
    </location>
</feature>
<keyword evidence="4" id="KW-1185">Reference proteome</keyword>
<evidence type="ECO:0000256" key="1">
    <source>
        <dbReference type="SAM" id="MobiDB-lite"/>
    </source>
</evidence>
<dbReference type="PROSITE" id="PS50878">
    <property type="entry name" value="RT_POL"/>
    <property type="match status" value="1"/>
</dbReference>
<feature type="compositionally biased region" description="Low complexity" evidence="1">
    <location>
        <begin position="882"/>
        <end position="907"/>
    </location>
</feature>
<dbReference type="InterPro" id="IPR005135">
    <property type="entry name" value="Endo/exonuclease/phosphatase"/>
</dbReference>
<dbReference type="Pfam" id="PF00078">
    <property type="entry name" value="RVT_1"/>
    <property type="match status" value="1"/>
</dbReference>
<dbReference type="Pfam" id="PF14529">
    <property type="entry name" value="Exo_endo_phos_2"/>
    <property type="match status" value="1"/>
</dbReference>
<proteinExistence type="predicted"/>
<comment type="caution">
    <text evidence="3">The sequence shown here is derived from an EMBL/GenBank/DDBJ whole genome shotgun (WGS) entry which is preliminary data.</text>
</comment>
<feature type="compositionally biased region" description="Basic and acidic residues" evidence="1">
    <location>
        <begin position="796"/>
        <end position="806"/>
    </location>
</feature>
<dbReference type="PANTHER" id="PTHR36688:SF2">
    <property type="entry name" value="ENDONUCLEASE_EXONUCLEASE_PHOSPHATASE DOMAIN-CONTAINING PROTEIN"/>
    <property type="match status" value="1"/>
</dbReference>
<reference evidence="3" key="1">
    <citation type="submission" date="2021-02" db="EMBL/GenBank/DDBJ databases">
        <authorList>
            <person name="Steward A R."/>
        </authorList>
    </citation>
    <scope>NUCLEOTIDE SEQUENCE</scope>
</reference>
<name>A0A821TH24_9NEOP</name>
<dbReference type="InterPro" id="IPR036691">
    <property type="entry name" value="Endo/exonu/phosph_ase_sf"/>
</dbReference>
<dbReference type="OrthoDB" id="10065625at2759"/>
<dbReference type="PANTHER" id="PTHR36688">
    <property type="entry name" value="ENDO/EXONUCLEASE/PHOSPHATASE DOMAIN-CONTAINING PROTEIN"/>
    <property type="match status" value="1"/>
</dbReference>
<feature type="compositionally biased region" description="Basic and acidic residues" evidence="1">
    <location>
        <begin position="914"/>
        <end position="923"/>
    </location>
</feature>
<evidence type="ECO:0000259" key="2">
    <source>
        <dbReference type="PROSITE" id="PS50878"/>
    </source>
</evidence>
<dbReference type="GO" id="GO:0003824">
    <property type="term" value="F:catalytic activity"/>
    <property type="evidence" value="ECO:0007669"/>
    <property type="project" value="InterPro"/>
</dbReference>
<accession>A0A821TH24</accession>
<evidence type="ECO:0000313" key="4">
    <source>
        <dbReference type="Proteomes" id="UP000663880"/>
    </source>
</evidence>
<protein>
    <recommendedName>
        <fullName evidence="2">Reverse transcriptase domain-containing protein</fullName>
    </recommendedName>
</protein>
<dbReference type="AlphaFoldDB" id="A0A821TH24"/>
<dbReference type="SUPFAM" id="SSF56219">
    <property type="entry name" value="DNase I-like"/>
    <property type="match status" value="1"/>
</dbReference>